<evidence type="ECO:0000313" key="3">
    <source>
        <dbReference type="Proteomes" id="UP000308038"/>
    </source>
</evidence>
<sequence length="214" mass="23434">MTRARSEWRVGNRIAPARFLAFVGLLIIACGIAVIVGTTPGRALMIGFDTASVVFLVSLWPLLDDKTADMRRTAERNDANRSALLVLTALVMAVILVTVASELSAERVDKDRVLIIITLAAAWLFSNIAYALHYAHLFYTQDGGKDARGLDFPTGDAPDYWDFIYFAFTLGMTFQTADVAIQSRAMRRVVIGHGLAAFIFNLGVVAFTINMLGN</sequence>
<keyword evidence="1" id="KW-1133">Transmembrane helix</keyword>
<feature type="transmembrane region" description="Helical" evidence="1">
    <location>
        <begin position="193"/>
        <end position="213"/>
    </location>
</feature>
<proteinExistence type="predicted"/>
<reference evidence="2 3" key="1">
    <citation type="submission" date="2019-04" db="EMBL/GenBank/DDBJ databases">
        <title>Microbes associate with the intestines of laboratory mice.</title>
        <authorList>
            <person name="Navarre W."/>
            <person name="Wong E."/>
            <person name="Huang K.C."/>
            <person name="Tropini C."/>
            <person name="Ng K."/>
            <person name="Yu B."/>
        </authorList>
    </citation>
    <scope>NUCLEOTIDE SEQUENCE [LARGE SCALE GENOMIC DNA]</scope>
    <source>
        <strain evidence="2 3">NM83_B4-11</strain>
    </source>
</reference>
<dbReference type="InterPro" id="IPR009781">
    <property type="entry name" value="DUF1345"/>
</dbReference>
<keyword evidence="3" id="KW-1185">Reference proteome</keyword>
<dbReference type="Proteomes" id="UP000308038">
    <property type="component" value="Unassembled WGS sequence"/>
</dbReference>
<dbReference type="PROSITE" id="PS51257">
    <property type="entry name" value="PROKAR_LIPOPROTEIN"/>
    <property type="match status" value="1"/>
</dbReference>
<feature type="transmembrane region" description="Helical" evidence="1">
    <location>
        <begin position="83"/>
        <end position="101"/>
    </location>
</feature>
<protein>
    <submittedName>
        <fullName evidence="2">DUF1345 domain-containing protein</fullName>
    </submittedName>
</protein>
<organism evidence="2 3">
    <name type="scientific">Sphingomonas olei</name>
    <dbReference type="NCBI Taxonomy" id="1886787"/>
    <lineage>
        <taxon>Bacteria</taxon>
        <taxon>Pseudomonadati</taxon>
        <taxon>Pseudomonadota</taxon>
        <taxon>Alphaproteobacteria</taxon>
        <taxon>Sphingomonadales</taxon>
        <taxon>Sphingomonadaceae</taxon>
        <taxon>Sphingomonas</taxon>
    </lineage>
</organism>
<comment type="caution">
    <text evidence="2">The sequence shown here is derived from an EMBL/GenBank/DDBJ whole genome shotgun (WGS) entry which is preliminary data.</text>
</comment>
<dbReference type="Pfam" id="PF07077">
    <property type="entry name" value="DUF1345"/>
    <property type="match status" value="1"/>
</dbReference>
<accession>A0ABY2QJN0</accession>
<dbReference type="EMBL" id="SSTI01000003">
    <property type="protein sequence ID" value="THG40827.1"/>
    <property type="molecule type" value="Genomic_DNA"/>
</dbReference>
<feature type="transmembrane region" description="Helical" evidence="1">
    <location>
        <begin position="113"/>
        <end position="132"/>
    </location>
</feature>
<dbReference type="RefSeq" id="WP_046409589.1">
    <property type="nucleotide sequence ID" value="NZ_SSTI01000003.1"/>
</dbReference>
<evidence type="ECO:0000256" key="1">
    <source>
        <dbReference type="SAM" id="Phobius"/>
    </source>
</evidence>
<name>A0ABY2QJN0_9SPHN</name>
<keyword evidence="1" id="KW-0472">Membrane</keyword>
<keyword evidence="1" id="KW-0812">Transmembrane</keyword>
<feature type="transmembrane region" description="Helical" evidence="1">
    <location>
        <begin position="15"/>
        <end position="36"/>
    </location>
</feature>
<feature type="transmembrane region" description="Helical" evidence="1">
    <location>
        <begin position="43"/>
        <end position="63"/>
    </location>
</feature>
<evidence type="ECO:0000313" key="2">
    <source>
        <dbReference type="EMBL" id="THG40827.1"/>
    </source>
</evidence>
<gene>
    <name evidence="2" type="ORF">E5988_04285</name>
</gene>